<evidence type="ECO:0000313" key="7">
    <source>
        <dbReference type="Proteomes" id="UP000001514"/>
    </source>
</evidence>
<proteinExistence type="inferred from homology"/>
<dbReference type="Pfam" id="PF00255">
    <property type="entry name" value="GSHPx"/>
    <property type="match status" value="1"/>
</dbReference>
<dbReference type="Proteomes" id="UP000001514">
    <property type="component" value="Unassembled WGS sequence"/>
</dbReference>
<dbReference type="EMBL" id="GL377609">
    <property type="protein sequence ID" value="EFJ18472.1"/>
    <property type="molecule type" value="Genomic_DNA"/>
</dbReference>
<evidence type="ECO:0000256" key="2">
    <source>
        <dbReference type="ARBA" id="ARBA00022559"/>
    </source>
</evidence>
<dbReference type="Gene3D" id="3.40.30.10">
    <property type="entry name" value="Glutaredoxin"/>
    <property type="match status" value="1"/>
</dbReference>
<keyword evidence="3 4" id="KW-0560">Oxidoreductase</keyword>
<keyword evidence="7" id="KW-1185">Reference proteome</keyword>
<evidence type="ECO:0000256" key="3">
    <source>
        <dbReference type="ARBA" id="ARBA00023002"/>
    </source>
</evidence>
<dbReference type="HOGENOM" id="CLU_2798755_0_0_1"/>
<dbReference type="KEGG" id="smo:SELMODRAFT_78732"/>
<dbReference type="EMBL" id="GL377567">
    <property type="protein sequence ID" value="EFJ36574.1"/>
    <property type="molecule type" value="Genomic_DNA"/>
</dbReference>
<dbReference type="SUPFAM" id="SSF52833">
    <property type="entry name" value="Thioredoxin-like"/>
    <property type="match status" value="1"/>
</dbReference>
<dbReference type="Gramene" id="EFJ18472">
    <property type="protein sequence ID" value="EFJ18472"/>
    <property type="gene ID" value="SELMODRAFT_112558"/>
</dbReference>
<dbReference type="InterPro" id="IPR000889">
    <property type="entry name" value="Glutathione_peroxidase"/>
</dbReference>
<dbReference type="InParanoid" id="D8QW53"/>
<evidence type="ECO:0000256" key="4">
    <source>
        <dbReference type="RuleBase" id="RU000499"/>
    </source>
</evidence>
<dbReference type="GO" id="GO:0004601">
    <property type="term" value="F:peroxidase activity"/>
    <property type="evidence" value="ECO:0007669"/>
    <property type="project" value="UniProtKB-KW"/>
</dbReference>
<name>D8QW53_SELML</name>
<gene>
    <name evidence="5" type="ORF">SELMODRAFT_112558</name>
    <name evidence="6" type="ORF">SELMODRAFT_78732</name>
</gene>
<sequence>MSKYKNKVLLIVNLLFLIDCIISHMIHVLQACPRSSTSSMLEILAFPCNQFAVQEPLSLEYLQEIVSS</sequence>
<evidence type="ECO:0000313" key="5">
    <source>
        <dbReference type="EMBL" id="EFJ18472.1"/>
    </source>
</evidence>
<organism evidence="7">
    <name type="scientific">Selaginella moellendorffii</name>
    <name type="common">Spikemoss</name>
    <dbReference type="NCBI Taxonomy" id="88036"/>
    <lineage>
        <taxon>Eukaryota</taxon>
        <taxon>Viridiplantae</taxon>
        <taxon>Streptophyta</taxon>
        <taxon>Embryophyta</taxon>
        <taxon>Tracheophyta</taxon>
        <taxon>Lycopodiopsida</taxon>
        <taxon>Selaginellales</taxon>
        <taxon>Selaginellaceae</taxon>
        <taxon>Selaginella</taxon>
    </lineage>
</organism>
<dbReference type="AlphaFoldDB" id="D8QW53"/>
<keyword evidence="2 4" id="KW-0575">Peroxidase</keyword>
<dbReference type="InterPro" id="IPR029760">
    <property type="entry name" value="GPX_CS"/>
</dbReference>
<dbReference type="InterPro" id="IPR036249">
    <property type="entry name" value="Thioredoxin-like_sf"/>
</dbReference>
<dbReference type="PROSITE" id="PS51355">
    <property type="entry name" value="GLUTATHIONE_PEROXID_3"/>
    <property type="match status" value="1"/>
</dbReference>
<dbReference type="Gramene" id="EFJ36574">
    <property type="protein sequence ID" value="EFJ36574"/>
    <property type="gene ID" value="SELMODRAFT_78732"/>
</dbReference>
<dbReference type="KEGG" id="smo:SELMODRAFT_112558"/>
<reference evidence="6 7" key="1">
    <citation type="journal article" date="2011" name="Science">
        <title>The Selaginella genome identifies genetic changes associated with the evolution of vascular plants.</title>
        <authorList>
            <person name="Banks J.A."/>
            <person name="Nishiyama T."/>
            <person name="Hasebe M."/>
            <person name="Bowman J.L."/>
            <person name="Gribskov M."/>
            <person name="dePamphilis C."/>
            <person name="Albert V.A."/>
            <person name="Aono N."/>
            <person name="Aoyama T."/>
            <person name="Ambrose B.A."/>
            <person name="Ashton N.W."/>
            <person name="Axtell M.J."/>
            <person name="Barker E."/>
            <person name="Barker M.S."/>
            <person name="Bennetzen J.L."/>
            <person name="Bonawitz N.D."/>
            <person name="Chapple C."/>
            <person name="Cheng C."/>
            <person name="Correa L.G."/>
            <person name="Dacre M."/>
            <person name="DeBarry J."/>
            <person name="Dreyer I."/>
            <person name="Elias M."/>
            <person name="Engstrom E.M."/>
            <person name="Estelle M."/>
            <person name="Feng L."/>
            <person name="Finet C."/>
            <person name="Floyd S.K."/>
            <person name="Frommer W.B."/>
            <person name="Fujita T."/>
            <person name="Gramzow L."/>
            <person name="Gutensohn M."/>
            <person name="Harholt J."/>
            <person name="Hattori M."/>
            <person name="Heyl A."/>
            <person name="Hirai T."/>
            <person name="Hiwatashi Y."/>
            <person name="Ishikawa M."/>
            <person name="Iwata M."/>
            <person name="Karol K.G."/>
            <person name="Koehler B."/>
            <person name="Kolukisaoglu U."/>
            <person name="Kubo M."/>
            <person name="Kurata T."/>
            <person name="Lalonde S."/>
            <person name="Li K."/>
            <person name="Li Y."/>
            <person name="Litt A."/>
            <person name="Lyons E."/>
            <person name="Manning G."/>
            <person name="Maruyama T."/>
            <person name="Michael T.P."/>
            <person name="Mikami K."/>
            <person name="Miyazaki S."/>
            <person name="Morinaga S."/>
            <person name="Murata T."/>
            <person name="Mueller-Roeber B."/>
            <person name="Nelson D.R."/>
            <person name="Obara M."/>
            <person name="Oguri Y."/>
            <person name="Olmstead R.G."/>
            <person name="Onodera N."/>
            <person name="Petersen B.L."/>
            <person name="Pils B."/>
            <person name="Prigge M."/>
            <person name="Rensing S.A."/>
            <person name="Riano-Pachon D.M."/>
            <person name="Roberts A.W."/>
            <person name="Sato Y."/>
            <person name="Scheller H.V."/>
            <person name="Schulz B."/>
            <person name="Schulz C."/>
            <person name="Shakirov E.V."/>
            <person name="Shibagaki N."/>
            <person name="Shinohara N."/>
            <person name="Shippen D.E."/>
            <person name="Soerensen I."/>
            <person name="Sotooka R."/>
            <person name="Sugimoto N."/>
            <person name="Sugita M."/>
            <person name="Sumikawa N."/>
            <person name="Tanurdzic M."/>
            <person name="Theissen G."/>
            <person name="Ulvskov P."/>
            <person name="Wakazuki S."/>
            <person name="Weng J.K."/>
            <person name="Willats W.W."/>
            <person name="Wipf D."/>
            <person name="Wolf P.G."/>
            <person name="Yang L."/>
            <person name="Zimmer A.D."/>
            <person name="Zhu Q."/>
            <person name="Mitros T."/>
            <person name="Hellsten U."/>
            <person name="Loque D."/>
            <person name="Otillar R."/>
            <person name="Salamov A."/>
            <person name="Schmutz J."/>
            <person name="Shapiro H."/>
            <person name="Lindquist E."/>
            <person name="Lucas S."/>
            <person name="Rokhsar D."/>
            <person name="Grigoriev I.V."/>
        </authorList>
    </citation>
    <scope>NUCLEOTIDE SEQUENCE [LARGE SCALE GENOMIC DNA]</scope>
</reference>
<dbReference type="PROSITE" id="PS00763">
    <property type="entry name" value="GLUTATHIONE_PEROXID_2"/>
    <property type="match status" value="1"/>
</dbReference>
<evidence type="ECO:0000313" key="6">
    <source>
        <dbReference type="EMBL" id="EFJ36574.1"/>
    </source>
</evidence>
<evidence type="ECO:0000256" key="1">
    <source>
        <dbReference type="ARBA" id="ARBA00006926"/>
    </source>
</evidence>
<comment type="similarity">
    <text evidence="1 4">Belongs to the glutathione peroxidase family.</text>
</comment>
<dbReference type="GO" id="GO:0006979">
    <property type="term" value="P:response to oxidative stress"/>
    <property type="evidence" value="ECO:0007669"/>
    <property type="project" value="InterPro"/>
</dbReference>
<dbReference type="PROSITE" id="PS51257">
    <property type="entry name" value="PROKAR_LIPOPROTEIN"/>
    <property type="match status" value="1"/>
</dbReference>
<protein>
    <recommendedName>
        <fullName evidence="4">Glutathione peroxidase</fullName>
    </recommendedName>
</protein>
<accession>D8QW53</accession>
<dbReference type="PRINTS" id="PR01011">
    <property type="entry name" value="GLUTPROXDASE"/>
</dbReference>